<dbReference type="AlphaFoldDB" id="A0A6B0S796"/>
<evidence type="ECO:0000256" key="1">
    <source>
        <dbReference type="SAM" id="MobiDB-lite"/>
    </source>
</evidence>
<keyword evidence="3" id="KW-1185">Reference proteome</keyword>
<sequence length="73" mass="8185">MLNVCLAHTEPVQGTSSKKAARKRDCSTRHQPWVFLPDAFPRGYRGNFLLIVPRCGPLEASQRTWTQASAMAQ</sequence>
<gene>
    <name evidence="2" type="ORF">E5288_WYG019147</name>
</gene>
<organism evidence="2 3">
    <name type="scientific">Bos mutus</name>
    <name type="common">wild yak</name>
    <dbReference type="NCBI Taxonomy" id="72004"/>
    <lineage>
        <taxon>Eukaryota</taxon>
        <taxon>Metazoa</taxon>
        <taxon>Chordata</taxon>
        <taxon>Craniata</taxon>
        <taxon>Vertebrata</taxon>
        <taxon>Euteleostomi</taxon>
        <taxon>Mammalia</taxon>
        <taxon>Eutheria</taxon>
        <taxon>Laurasiatheria</taxon>
        <taxon>Artiodactyla</taxon>
        <taxon>Ruminantia</taxon>
        <taxon>Pecora</taxon>
        <taxon>Bovidae</taxon>
        <taxon>Bovinae</taxon>
        <taxon>Bos</taxon>
    </lineage>
</organism>
<dbReference type="EMBL" id="VBQZ03000198">
    <property type="protein sequence ID" value="MXQ97621.1"/>
    <property type="molecule type" value="Genomic_DNA"/>
</dbReference>
<dbReference type="Proteomes" id="UP000322234">
    <property type="component" value="Unassembled WGS sequence"/>
</dbReference>
<feature type="region of interest" description="Disordered" evidence="1">
    <location>
        <begin position="1"/>
        <end position="24"/>
    </location>
</feature>
<name>A0A6B0S796_9CETA</name>
<protein>
    <submittedName>
        <fullName evidence="2">Uncharacterized protein</fullName>
    </submittedName>
</protein>
<evidence type="ECO:0000313" key="2">
    <source>
        <dbReference type="EMBL" id="MXQ97621.1"/>
    </source>
</evidence>
<evidence type="ECO:0000313" key="3">
    <source>
        <dbReference type="Proteomes" id="UP000322234"/>
    </source>
</evidence>
<proteinExistence type="predicted"/>
<reference evidence="2" key="1">
    <citation type="submission" date="2019-10" db="EMBL/GenBank/DDBJ databases">
        <title>The sequence and de novo assembly of the wild yak genome.</title>
        <authorList>
            <person name="Liu Y."/>
        </authorList>
    </citation>
    <scope>NUCLEOTIDE SEQUENCE [LARGE SCALE GENOMIC DNA]</scope>
    <source>
        <strain evidence="2">WY2019</strain>
    </source>
</reference>
<accession>A0A6B0S796</accession>
<comment type="caution">
    <text evidence="2">The sequence shown here is derived from an EMBL/GenBank/DDBJ whole genome shotgun (WGS) entry which is preliminary data.</text>
</comment>